<dbReference type="InterPro" id="IPR027417">
    <property type="entry name" value="P-loop_NTPase"/>
</dbReference>
<gene>
    <name evidence="3" type="ORF">FG385_24200</name>
</gene>
<feature type="transmembrane region" description="Helical" evidence="1">
    <location>
        <begin position="180"/>
        <end position="198"/>
    </location>
</feature>
<accession>A0A5C4LWX6</accession>
<keyword evidence="1" id="KW-1133">Transmembrane helix</keyword>
<feature type="domain" description="KAP NTPase" evidence="2">
    <location>
        <begin position="317"/>
        <end position="536"/>
    </location>
</feature>
<keyword evidence="1" id="KW-0472">Membrane</keyword>
<feature type="transmembrane region" description="Helical" evidence="1">
    <location>
        <begin position="104"/>
        <end position="125"/>
    </location>
</feature>
<evidence type="ECO:0000313" key="4">
    <source>
        <dbReference type="Proteomes" id="UP000305546"/>
    </source>
</evidence>
<reference evidence="3 4" key="1">
    <citation type="submission" date="2019-06" db="EMBL/GenBank/DDBJ databases">
        <title>Amycolatopsis alkalitolerans sp. nov., isolated from Gastrodia elata Blume.</title>
        <authorList>
            <person name="Narsing Rao M.P."/>
            <person name="Li W.J."/>
        </authorList>
    </citation>
    <scope>NUCLEOTIDE SEQUENCE [LARGE SCALE GENOMIC DNA]</scope>
    <source>
        <strain evidence="3 4">SYSUP0005</strain>
    </source>
</reference>
<dbReference type="OrthoDB" id="5150226at2"/>
<comment type="caution">
    <text evidence="3">The sequence shown here is derived from an EMBL/GenBank/DDBJ whole genome shotgun (WGS) entry which is preliminary data.</text>
</comment>
<dbReference type="RefSeq" id="WP_139099071.1">
    <property type="nucleotide sequence ID" value="NZ_VDFW01000024.1"/>
</dbReference>
<dbReference type="InterPro" id="IPR011646">
    <property type="entry name" value="KAP_P-loop"/>
</dbReference>
<keyword evidence="4" id="KW-1185">Reference proteome</keyword>
<sequence length="756" mass="82667">MTDQLTMDELAPAVDGVMRALASAELPPIVDEVLAQRKIQEFCEEQRLDRADLRSRLLADPGALLSPTNDRISAYRDAVRALGEVGPAGADRAWSSEYRAVLEFFLLLIGPAVVLGGAALLAAAYGGGTWLIAKIGLTLAVVVVGALLYLGLSIGWLFTITDRAWPPRSRPFGTRIACRIARWAAFLVTVVAVLGLWPSLVRHVTTPGTVIAAVLAVLTFAFAAAGASASPNKPSIAALHSGLRAEAEEALDRWREDARQAAELAVNSLISRLAAPSYEVRLTVRDDSGLGEMTSIARTLETASTQRFKRALSGMRSGAIGVAGPRGAGKTTLLEAHREKRLLPEGREHLVIRVDAPIGYEGRDFALHIYAVACQAVIDYRKAARSLRKRLFDRRTAEDKAWRMLVADADRRLEEIRFQLTTTTGWSGKFTLPKAAADFTASRSKARARQPLTYPEIIDELRKYLTTTARRLRETNRNIAATPVVVAIDELDKVASAEHAHRFVNELKALFGVPGCHFVLSVSEDALISFERRGFSVRDAFDSAFDEIIRLDYLTLPESREVLGRRVIGLPEPFVCFAHCFSGGLPRDLIRVARAMMDVAQTTPAPGLAQVCTALTGTAIEQAARLAQREVRPLGHVSSAVELVRLADGPDLARQRPEELLATVRKLAVMSEESEPLGAVRMELATFLYFALTMREVFDDTLSQNRIVGGSTDTGPGSFETLTRARQAFGDNTTQAWLLVDQFRQAWRLPVVELST</sequence>
<protein>
    <recommendedName>
        <fullName evidence="2">KAP NTPase domain-containing protein</fullName>
    </recommendedName>
</protein>
<name>A0A5C4LWX6_9PSEU</name>
<dbReference type="Pfam" id="PF07693">
    <property type="entry name" value="KAP_NTPase"/>
    <property type="match status" value="1"/>
</dbReference>
<keyword evidence="1" id="KW-0812">Transmembrane</keyword>
<dbReference type="AlphaFoldDB" id="A0A5C4LWX6"/>
<evidence type="ECO:0000313" key="3">
    <source>
        <dbReference type="EMBL" id="TNC22747.1"/>
    </source>
</evidence>
<feature type="transmembrane region" description="Helical" evidence="1">
    <location>
        <begin position="131"/>
        <end position="159"/>
    </location>
</feature>
<dbReference type="EMBL" id="VDFW01000024">
    <property type="protein sequence ID" value="TNC22747.1"/>
    <property type="molecule type" value="Genomic_DNA"/>
</dbReference>
<dbReference type="SUPFAM" id="SSF52540">
    <property type="entry name" value="P-loop containing nucleoside triphosphate hydrolases"/>
    <property type="match status" value="1"/>
</dbReference>
<proteinExistence type="predicted"/>
<evidence type="ECO:0000256" key="1">
    <source>
        <dbReference type="SAM" id="Phobius"/>
    </source>
</evidence>
<dbReference type="Gene3D" id="3.40.50.300">
    <property type="entry name" value="P-loop containing nucleotide triphosphate hydrolases"/>
    <property type="match status" value="1"/>
</dbReference>
<evidence type="ECO:0000259" key="2">
    <source>
        <dbReference type="Pfam" id="PF07693"/>
    </source>
</evidence>
<organism evidence="3 4">
    <name type="scientific">Amycolatopsis alkalitolerans</name>
    <dbReference type="NCBI Taxonomy" id="2547244"/>
    <lineage>
        <taxon>Bacteria</taxon>
        <taxon>Bacillati</taxon>
        <taxon>Actinomycetota</taxon>
        <taxon>Actinomycetes</taxon>
        <taxon>Pseudonocardiales</taxon>
        <taxon>Pseudonocardiaceae</taxon>
        <taxon>Amycolatopsis</taxon>
    </lineage>
</organism>
<dbReference type="Proteomes" id="UP000305546">
    <property type="component" value="Unassembled WGS sequence"/>
</dbReference>